<dbReference type="Pfam" id="PF00361">
    <property type="entry name" value="Proton_antipo_M"/>
    <property type="match status" value="1"/>
</dbReference>
<geneLocation type="mitochondrion" evidence="19"/>
<dbReference type="PANTHER" id="PTHR43507:SF20">
    <property type="entry name" value="NADH-UBIQUINONE OXIDOREDUCTASE CHAIN 4"/>
    <property type="match status" value="1"/>
</dbReference>
<evidence type="ECO:0000256" key="2">
    <source>
        <dbReference type="ARBA" id="ARBA00009025"/>
    </source>
</evidence>
<dbReference type="GO" id="GO:0031966">
    <property type="term" value="C:mitochondrial membrane"/>
    <property type="evidence" value="ECO:0007669"/>
    <property type="project" value="UniProtKB-SubCell"/>
</dbReference>
<evidence type="ECO:0000256" key="11">
    <source>
        <dbReference type="ARBA" id="ARBA00023027"/>
    </source>
</evidence>
<feature type="transmembrane region" description="Helical" evidence="16">
    <location>
        <begin position="251"/>
        <end position="272"/>
    </location>
</feature>
<keyword evidence="10 16" id="KW-1133">Transmembrane helix</keyword>
<organism evidence="19">
    <name type="scientific">Terebellides stroemii</name>
    <dbReference type="NCBI Taxonomy" id="1037239"/>
    <lineage>
        <taxon>Eukaryota</taxon>
        <taxon>Metazoa</taxon>
        <taxon>Spiralia</taxon>
        <taxon>Lophotrochozoa</taxon>
        <taxon>Annelida</taxon>
        <taxon>Polychaeta</taxon>
        <taxon>Sedentaria</taxon>
        <taxon>Canalipalpata</taxon>
        <taxon>Terebellida</taxon>
        <taxon>Terebelliformia</taxon>
        <taxon>Trichobranchidae</taxon>
        <taxon>Terebellides</taxon>
    </lineage>
</organism>
<evidence type="ECO:0000256" key="10">
    <source>
        <dbReference type="ARBA" id="ARBA00022989"/>
    </source>
</evidence>
<feature type="transmembrane region" description="Helical" evidence="16">
    <location>
        <begin position="61"/>
        <end position="79"/>
    </location>
</feature>
<evidence type="ECO:0000256" key="8">
    <source>
        <dbReference type="ARBA" id="ARBA00022967"/>
    </source>
</evidence>
<evidence type="ECO:0000256" key="15">
    <source>
        <dbReference type="ARBA" id="ARBA00049551"/>
    </source>
</evidence>
<accession>B3TJX5</accession>
<keyword evidence="13 16" id="KW-0496">Mitochondrion</keyword>
<sequence>MLKLIMLNACLLLLPLFKSKFLWLVSQTTSIFTSFVLIMSYPQTTSISMSPMSIFTDFLNYPLIILTFWISSLMILSSFMTFQNKKSPEMFTFLIIFLNLSLYVCFSSSNILTFYIFFELSLIPTLFLILGWGNQPERLQAGFYLMIYTVTASLPLLMSILFLTYENNSFNFLHSMWYTPHIWYLTKFWWLISITAFMVKMPLYLTHLWLPKAHVEAPVAGSMILAGLLLKLGGYGLIRLSFIFPQNSHNILAPFIAVSLWGAIITGLICLRQHDMKSLIAYSSIGHMGLVISGVMTMTKWGWEGAILMMIAHGLASSAMFSIANSTYEATHSRSLYISKGLISLFPTMSMLFFLLSAANMAAPPSINLVSEISLLTSILSSSAMTAPLIAIISFLAGAYSLFLYVSTQHGSTLSFLNPMALFTQRNYLTLTMHLMPLFIIILKSDILFNWLM</sequence>
<evidence type="ECO:0000256" key="3">
    <source>
        <dbReference type="ARBA" id="ARBA00012944"/>
    </source>
</evidence>
<feature type="transmembrane region" description="Helical" evidence="16">
    <location>
        <begin position="145"/>
        <end position="165"/>
    </location>
</feature>
<evidence type="ECO:0000256" key="6">
    <source>
        <dbReference type="ARBA" id="ARBA00022660"/>
    </source>
</evidence>
<proteinExistence type="inferred from homology"/>
<comment type="function">
    <text evidence="16">Core subunit of the mitochondrial membrane respiratory chain NADH dehydrogenase (Complex I) which catalyzes electron transfer from NADH through the respiratory chain, using ubiquinone as an electron acceptor. Essential for the catalytic activity and assembly of complex I.</text>
</comment>
<feature type="domain" description="NADH:quinone oxidoreductase/Mrp antiporter transmembrane" evidence="17">
    <location>
        <begin position="108"/>
        <end position="393"/>
    </location>
</feature>
<dbReference type="InterPro" id="IPR001750">
    <property type="entry name" value="ND/Mrp_TM"/>
</dbReference>
<feature type="transmembrane region" description="Helical" evidence="16">
    <location>
        <begin position="222"/>
        <end position="245"/>
    </location>
</feature>
<evidence type="ECO:0000313" key="19">
    <source>
        <dbReference type="EMBL" id="ABW76481.1"/>
    </source>
</evidence>
<feature type="transmembrane region" description="Helical" evidence="16">
    <location>
        <begin position="188"/>
        <end position="210"/>
    </location>
</feature>
<evidence type="ECO:0000259" key="18">
    <source>
        <dbReference type="Pfam" id="PF01059"/>
    </source>
</evidence>
<evidence type="ECO:0000256" key="13">
    <source>
        <dbReference type="ARBA" id="ARBA00023128"/>
    </source>
</evidence>
<keyword evidence="8" id="KW-1278">Translocase</keyword>
<comment type="similarity">
    <text evidence="2 16">Belongs to the complex I subunit 4 family.</text>
</comment>
<keyword evidence="9 16" id="KW-0249">Electron transport</keyword>
<dbReference type="GO" id="GO:0048039">
    <property type="term" value="F:ubiquinone binding"/>
    <property type="evidence" value="ECO:0007669"/>
    <property type="project" value="TreeGrafter"/>
</dbReference>
<dbReference type="GO" id="GO:0042773">
    <property type="term" value="P:ATP synthesis coupled electron transport"/>
    <property type="evidence" value="ECO:0007669"/>
    <property type="project" value="InterPro"/>
</dbReference>
<keyword evidence="5 16" id="KW-0813">Transport</keyword>
<keyword evidence="7 16" id="KW-0812">Transmembrane</keyword>
<feature type="transmembrane region" description="Helical" evidence="16">
    <location>
        <begin position="336"/>
        <end position="359"/>
    </location>
</feature>
<evidence type="ECO:0000256" key="7">
    <source>
        <dbReference type="ARBA" id="ARBA00022692"/>
    </source>
</evidence>
<dbReference type="EC" id="7.1.1.2" evidence="3 16"/>
<dbReference type="CTD" id="4538"/>
<feature type="transmembrane region" description="Helical" evidence="16">
    <location>
        <begin position="91"/>
        <end position="109"/>
    </location>
</feature>
<dbReference type="GeneID" id="6407541"/>
<dbReference type="PANTHER" id="PTHR43507">
    <property type="entry name" value="NADH-UBIQUINONE OXIDOREDUCTASE CHAIN 4"/>
    <property type="match status" value="1"/>
</dbReference>
<dbReference type="InterPro" id="IPR000260">
    <property type="entry name" value="NADH4_N"/>
</dbReference>
<feature type="transmembrane region" description="Helical" evidence="16">
    <location>
        <begin position="428"/>
        <end position="452"/>
    </location>
</feature>
<gene>
    <name evidence="19" type="primary">ND4</name>
</gene>
<evidence type="ECO:0000256" key="14">
    <source>
        <dbReference type="ARBA" id="ARBA00023136"/>
    </source>
</evidence>
<evidence type="ECO:0000256" key="16">
    <source>
        <dbReference type="RuleBase" id="RU003297"/>
    </source>
</evidence>
<reference evidence="19" key="1">
    <citation type="journal article" date="2008" name="Gene">
        <title>Phylogenetic information from three mitochondrial genomes of Terebelliformia (Annelida) worms and duplication of the methionine tRNA.</title>
        <authorList>
            <person name="Zhong M."/>
            <person name="Struck T.H."/>
            <person name="Halanych K.M."/>
        </authorList>
    </citation>
    <scope>NUCLEOTIDE SEQUENCE</scope>
</reference>
<dbReference type="Pfam" id="PF01059">
    <property type="entry name" value="Oxidored_q5_N"/>
    <property type="match status" value="1"/>
</dbReference>
<dbReference type="EMBL" id="EU236701">
    <property type="protein sequence ID" value="ABW76481.1"/>
    <property type="molecule type" value="Genomic_DNA"/>
</dbReference>
<feature type="domain" description="NADH:ubiquinone oxidoreductase chain 4 N-terminal" evidence="18">
    <location>
        <begin position="1"/>
        <end position="104"/>
    </location>
</feature>
<evidence type="ECO:0000256" key="12">
    <source>
        <dbReference type="ARBA" id="ARBA00023075"/>
    </source>
</evidence>
<evidence type="ECO:0000256" key="1">
    <source>
        <dbReference type="ARBA" id="ARBA00004225"/>
    </source>
</evidence>
<keyword evidence="11 16" id="KW-0520">NAD</keyword>
<protein>
    <recommendedName>
        <fullName evidence="4 16">NADH-ubiquinone oxidoreductase chain 4</fullName>
        <ecNumber evidence="3 16">7.1.1.2</ecNumber>
    </recommendedName>
</protein>
<dbReference type="PRINTS" id="PR01437">
    <property type="entry name" value="NUOXDRDTASE4"/>
</dbReference>
<evidence type="ECO:0000256" key="9">
    <source>
        <dbReference type="ARBA" id="ARBA00022982"/>
    </source>
</evidence>
<feature type="transmembrane region" description="Helical" evidence="16">
    <location>
        <begin position="21"/>
        <end position="41"/>
    </location>
</feature>
<keyword evidence="6 16" id="KW-0679">Respiratory chain</keyword>
<keyword evidence="14 16" id="KW-0472">Membrane</keyword>
<keyword evidence="12 16" id="KW-0830">Ubiquinone</keyword>
<dbReference type="GO" id="GO:0015990">
    <property type="term" value="P:electron transport coupled proton transport"/>
    <property type="evidence" value="ECO:0007669"/>
    <property type="project" value="TreeGrafter"/>
</dbReference>
<dbReference type="RefSeq" id="YP_001994401.1">
    <property type="nucleotide sequence ID" value="NC_011014.1"/>
</dbReference>
<dbReference type="InterPro" id="IPR003918">
    <property type="entry name" value="NADH_UbQ_OxRdtase"/>
</dbReference>
<comment type="subcellular location">
    <subcellularLocation>
        <location evidence="1 16">Mitochondrion membrane</location>
        <topology evidence="1 16">Multi-pass membrane protein</topology>
    </subcellularLocation>
</comment>
<comment type="catalytic activity">
    <reaction evidence="15 16">
        <text>a ubiquinone + NADH + 5 H(+)(in) = a ubiquinol + NAD(+) + 4 H(+)(out)</text>
        <dbReference type="Rhea" id="RHEA:29091"/>
        <dbReference type="Rhea" id="RHEA-COMP:9565"/>
        <dbReference type="Rhea" id="RHEA-COMP:9566"/>
        <dbReference type="ChEBI" id="CHEBI:15378"/>
        <dbReference type="ChEBI" id="CHEBI:16389"/>
        <dbReference type="ChEBI" id="CHEBI:17976"/>
        <dbReference type="ChEBI" id="CHEBI:57540"/>
        <dbReference type="ChEBI" id="CHEBI:57945"/>
        <dbReference type="EC" id="7.1.1.2"/>
    </reaction>
</comment>
<dbReference type="GO" id="GO:0008137">
    <property type="term" value="F:NADH dehydrogenase (ubiquinone) activity"/>
    <property type="evidence" value="ECO:0007669"/>
    <property type="project" value="UniProtKB-UniRule"/>
</dbReference>
<feature type="transmembrane region" description="Helical" evidence="16">
    <location>
        <begin position="279"/>
        <end position="299"/>
    </location>
</feature>
<feature type="transmembrane region" description="Helical" evidence="16">
    <location>
        <begin position="305"/>
        <end position="324"/>
    </location>
</feature>
<feature type="transmembrane region" description="Helical" evidence="16">
    <location>
        <begin position="115"/>
        <end position="133"/>
    </location>
</feature>
<dbReference type="AlphaFoldDB" id="B3TJX5"/>
<dbReference type="GO" id="GO:0003954">
    <property type="term" value="F:NADH dehydrogenase activity"/>
    <property type="evidence" value="ECO:0007669"/>
    <property type="project" value="TreeGrafter"/>
</dbReference>
<evidence type="ECO:0000256" key="5">
    <source>
        <dbReference type="ARBA" id="ARBA00022448"/>
    </source>
</evidence>
<evidence type="ECO:0000256" key="4">
    <source>
        <dbReference type="ARBA" id="ARBA00021006"/>
    </source>
</evidence>
<name>B3TJX5_9ANNE</name>
<evidence type="ECO:0000259" key="17">
    <source>
        <dbReference type="Pfam" id="PF00361"/>
    </source>
</evidence>
<feature type="transmembrane region" description="Helical" evidence="16">
    <location>
        <begin position="379"/>
        <end position="407"/>
    </location>
</feature>